<reference evidence="28 29" key="1">
    <citation type="journal article" date="2013" name="Genome Biol.">
        <title>Draft genome of the mountain pine beetle, Dendroctonus ponderosae Hopkins, a major forest pest.</title>
        <authorList>
            <person name="Keeling C.I."/>
            <person name="Yuen M.M."/>
            <person name="Liao N.Y."/>
            <person name="Docking T.R."/>
            <person name="Chan S.K."/>
            <person name="Taylor G.A."/>
            <person name="Palmquist D.L."/>
            <person name="Jackman S.D."/>
            <person name="Nguyen A."/>
            <person name="Li M."/>
            <person name="Henderson H."/>
            <person name="Janes J.K."/>
            <person name="Zhao Y."/>
            <person name="Pandoh P."/>
            <person name="Moore R."/>
            <person name="Sperling F.A."/>
            <person name="Huber D.P."/>
            <person name="Birol I."/>
            <person name="Jones S.J."/>
            <person name="Bohlmann J."/>
        </authorList>
    </citation>
    <scope>NUCLEOTIDE SEQUENCE</scope>
</reference>
<dbReference type="GO" id="GO:0008380">
    <property type="term" value="P:RNA splicing"/>
    <property type="evidence" value="ECO:0007669"/>
    <property type="project" value="UniProtKB-KW"/>
</dbReference>
<keyword evidence="17" id="KW-0804">Transcription</keyword>
<dbReference type="Proteomes" id="UP000030742">
    <property type="component" value="Unassembled WGS sequence"/>
</dbReference>
<keyword evidence="5" id="KW-0488">Methylation</keyword>
<keyword evidence="6" id="KW-1017">Isopeptide bond</keyword>
<gene>
    <name evidence="27" type="primary">109540460</name>
    <name evidence="26" type="ORF">D910_09608</name>
    <name evidence="25" type="ORF">YQE_08782</name>
</gene>
<evidence type="ECO:0000256" key="1">
    <source>
        <dbReference type="ARBA" id="ARBA00004324"/>
    </source>
</evidence>
<organism evidence="25">
    <name type="scientific">Dendroctonus ponderosae</name>
    <name type="common">Mountain pine beetle</name>
    <dbReference type="NCBI Taxonomy" id="77166"/>
    <lineage>
        <taxon>Eukaryota</taxon>
        <taxon>Metazoa</taxon>
        <taxon>Ecdysozoa</taxon>
        <taxon>Arthropoda</taxon>
        <taxon>Hexapoda</taxon>
        <taxon>Insecta</taxon>
        <taxon>Pterygota</taxon>
        <taxon>Neoptera</taxon>
        <taxon>Endopterygota</taxon>
        <taxon>Coleoptera</taxon>
        <taxon>Polyphaga</taxon>
        <taxon>Cucujiformia</taxon>
        <taxon>Curculionidae</taxon>
        <taxon>Scolytinae</taxon>
        <taxon>Dendroctonus</taxon>
    </lineage>
</organism>
<keyword evidence="16" id="KW-0010">Activator</keyword>
<evidence type="ECO:0000256" key="7">
    <source>
        <dbReference type="ARBA" id="ARBA00022553"/>
    </source>
</evidence>
<evidence type="ECO:0000256" key="16">
    <source>
        <dbReference type="ARBA" id="ARBA00023159"/>
    </source>
</evidence>
<dbReference type="InterPro" id="IPR039853">
    <property type="entry name" value="Pinin"/>
</dbReference>
<keyword evidence="14 21" id="KW-0175">Coiled coil</keyword>
<evidence type="ECO:0000256" key="17">
    <source>
        <dbReference type="ARBA" id="ARBA00023163"/>
    </source>
</evidence>
<evidence type="ECO:0000256" key="4">
    <source>
        <dbReference type="ARBA" id="ARBA00020056"/>
    </source>
</evidence>
<dbReference type="InterPro" id="IPR006786">
    <property type="entry name" value="Pinin_SDK_MemA"/>
</dbReference>
<evidence type="ECO:0000256" key="6">
    <source>
        <dbReference type="ARBA" id="ARBA00022499"/>
    </source>
</evidence>
<dbReference type="GO" id="GO:0030057">
    <property type="term" value="C:desmosome"/>
    <property type="evidence" value="ECO:0007669"/>
    <property type="project" value="UniProtKB-SubCell"/>
</dbReference>
<dbReference type="PANTHER" id="PTHR12707">
    <property type="entry name" value="PINN"/>
    <property type="match status" value="1"/>
</dbReference>
<dbReference type="EMBL" id="KB741037">
    <property type="protein sequence ID" value="ENN74665.1"/>
    <property type="molecule type" value="Genomic_DNA"/>
</dbReference>
<accession>N6TZF7</accession>
<keyword evidence="8" id="KW-0507">mRNA processing</keyword>
<dbReference type="GO" id="GO:0006397">
    <property type="term" value="P:mRNA processing"/>
    <property type="evidence" value="ECO:0007669"/>
    <property type="project" value="UniProtKB-KW"/>
</dbReference>
<dbReference type="OrthoDB" id="330772at2759"/>
<dbReference type="EMBL" id="KB632319">
    <property type="protein sequence ID" value="ERL92291.1"/>
    <property type="molecule type" value="Genomic_DNA"/>
</dbReference>
<feature type="compositionally biased region" description="Polar residues" evidence="22">
    <location>
        <begin position="337"/>
        <end position="351"/>
    </location>
</feature>
<dbReference type="STRING" id="77166.N6TZF7"/>
<dbReference type="AlphaFoldDB" id="N6TZF7"/>
<dbReference type="Pfam" id="PF04697">
    <property type="entry name" value="Pinin_SDK_N"/>
    <property type="match status" value="1"/>
</dbReference>
<feature type="non-terminal residue" evidence="25">
    <location>
        <position position="1"/>
    </location>
</feature>
<keyword evidence="7" id="KW-0597">Phosphoprotein</keyword>
<feature type="coiled-coil region" evidence="21">
    <location>
        <begin position="146"/>
        <end position="195"/>
    </location>
</feature>
<feature type="region of interest" description="Disordered" evidence="22">
    <location>
        <begin position="33"/>
        <end position="74"/>
    </location>
</feature>
<keyword evidence="18" id="KW-0508">mRNA splicing</keyword>
<evidence type="ECO:0000256" key="15">
    <source>
        <dbReference type="ARBA" id="ARBA00023125"/>
    </source>
</evidence>
<evidence type="ECO:0000256" key="20">
    <source>
        <dbReference type="ARBA" id="ARBA00025916"/>
    </source>
</evidence>
<evidence type="ECO:0000256" key="22">
    <source>
        <dbReference type="SAM" id="MobiDB-lite"/>
    </source>
</evidence>
<evidence type="ECO:0000256" key="21">
    <source>
        <dbReference type="SAM" id="Coils"/>
    </source>
</evidence>
<keyword evidence="11" id="KW-0965">Cell junction</keyword>
<evidence type="ECO:0000256" key="5">
    <source>
        <dbReference type="ARBA" id="ARBA00022481"/>
    </source>
</evidence>
<dbReference type="Pfam" id="PF04696">
    <property type="entry name" value="Pinin_SDK_memA"/>
    <property type="match status" value="1"/>
</dbReference>
<evidence type="ECO:0000256" key="2">
    <source>
        <dbReference type="ARBA" id="ARBA00004568"/>
    </source>
</evidence>
<dbReference type="GO" id="GO:0071013">
    <property type="term" value="C:catalytic step 2 spliceosome"/>
    <property type="evidence" value="ECO:0007669"/>
    <property type="project" value="TreeGrafter"/>
</dbReference>
<dbReference type="InterPro" id="IPR006787">
    <property type="entry name" value="Pinin_SDK_N"/>
</dbReference>
<keyword evidence="28" id="KW-1185">Reference proteome</keyword>
<dbReference type="HOGENOM" id="CLU_051083_0_0_1"/>
<feature type="domain" description="Pinin/SDK/MemA protein" evidence="23">
    <location>
        <begin position="128"/>
        <end position="251"/>
    </location>
</feature>
<dbReference type="GO" id="GO:0003677">
    <property type="term" value="F:DNA binding"/>
    <property type="evidence" value="ECO:0007669"/>
    <property type="project" value="UniProtKB-KW"/>
</dbReference>
<keyword evidence="12" id="KW-0007">Acetylation</keyword>
<comment type="subcellular location">
    <subcellularLocation>
        <location evidence="2">Cell junction</location>
        <location evidence="2">Desmosome</location>
    </subcellularLocation>
    <subcellularLocation>
        <location evidence="1">Nucleus speckle</location>
    </subcellularLocation>
</comment>
<dbReference type="Proteomes" id="UP000019118">
    <property type="component" value="Unassembled WGS sequence"/>
</dbReference>
<keyword evidence="19" id="KW-0539">Nucleus</keyword>
<evidence type="ECO:0000256" key="3">
    <source>
        <dbReference type="ARBA" id="ARBA00010386"/>
    </source>
</evidence>
<keyword evidence="9" id="KW-0747">Spliceosome</keyword>
<evidence type="ECO:0000256" key="13">
    <source>
        <dbReference type="ARBA" id="ARBA00023015"/>
    </source>
</evidence>
<keyword evidence="13" id="KW-0805">Transcription regulation</keyword>
<evidence type="ECO:0000259" key="23">
    <source>
        <dbReference type="Pfam" id="PF04696"/>
    </source>
</evidence>
<comment type="similarity">
    <text evidence="3">Belongs to the pinin family.</text>
</comment>
<evidence type="ECO:0000313" key="27">
    <source>
        <dbReference type="EnsemblMetazoa" id="XP_019764417.1"/>
    </source>
</evidence>
<feature type="region of interest" description="Disordered" evidence="22">
    <location>
        <begin position="272"/>
        <end position="351"/>
    </location>
</feature>
<dbReference type="KEGG" id="dpa:109540460"/>
<evidence type="ECO:0000313" key="26">
    <source>
        <dbReference type="EMBL" id="ERL92291.1"/>
    </source>
</evidence>
<dbReference type="PANTHER" id="PTHR12707:SF0">
    <property type="entry name" value="PININ"/>
    <property type="match status" value="1"/>
</dbReference>
<evidence type="ECO:0000256" key="12">
    <source>
        <dbReference type="ARBA" id="ARBA00022990"/>
    </source>
</evidence>
<name>N6TZF7_DENPD</name>
<evidence type="ECO:0000313" key="28">
    <source>
        <dbReference type="Proteomes" id="UP000019118"/>
    </source>
</evidence>
<evidence type="ECO:0000256" key="19">
    <source>
        <dbReference type="ARBA" id="ARBA00023242"/>
    </source>
</evidence>
<evidence type="ECO:0000256" key="14">
    <source>
        <dbReference type="ARBA" id="ARBA00023054"/>
    </source>
</evidence>
<dbReference type="GO" id="GO:0016607">
    <property type="term" value="C:nuclear speck"/>
    <property type="evidence" value="ECO:0007669"/>
    <property type="project" value="UniProtKB-SubCell"/>
</dbReference>
<evidence type="ECO:0000256" key="8">
    <source>
        <dbReference type="ARBA" id="ARBA00022664"/>
    </source>
</evidence>
<comment type="subunit">
    <text evidence="20">Found in a mRNA splicing-dependent exon junction complex (EJC). Found in a complex with SR proteins. Found in a mRNP complex with RNPS1. Component of the PSAP complex consisting of RNPS1, SAP18 and PNN. Interacts with PNISR, CTBP1, CTBP2, KRT8, KRT18, KRT19, PS1D/PNO40, PPIG, RNPS1, SFRS4 and SRRM2. Identified in the spliceosome C complex.</text>
</comment>
<evidence type="ECO:0000256" key="10">
    <source>
        <dbReference type="ARBA" id="ARBA00022843"/>
    </source>
</evidence>
<evidence type="ECO:0000313" key="29">
    <source>
        <dbReference type="Proteomes" id="UP000030742"/>
    </source>
</evidence>
<evidence type="ECO:0000259" key="24">
    <source>
        <dbReference type="Pfam" id="PF04697"/>
    </source>
</evidence>
<feature type="domain" description="Pinin/SDK" evidence="24">
    <location>
        <begin position="10"/>
        <end position="50"/>
    </location>
</feature>
<reference evidence="27" key="2">
    <citation type="submission" date="2024-08" db="UniProtKB">
        <authorList>
            <consortium name="EnsemblMetazoa"/>
        </authorList>
    </citation>
    <scope>IDENTIFICATION</scope>
</reference>
<keyword evidence="15" id="KW-0238">DNA-binding</keyword>
<dbReference type="EnsemblMetazoa" id="XM_019908858.1">
    <property type="protein sequence ID" value="XP_019764417.1"/>
    <property type="gene ID" value="LOC109540460"/>
</dbReference>
<keyword evidence="10" id="KW-0832">Ubl conjugation</keyword>
<evidence type="ECO:0000313" key="25">
    <source>
        <dbReference type="EMBL" id="ENN74665.1"/>
    </source>
</evidence>
<evidence type="ECO:0000256" key="9">
    <source>
        <dbReference type="ARBA" id="ARBA00022728"/>
    </source>
</evidence>
<protein>
    <recommendedName>
        <fullName evidence="4">Pinin</fullName>
    </recommendedName>
</protein>
<evidence type="ECO:0000256" key="11">
    <source>
        <dbReference type="ARBA" id="ARBA00022949"/>
    </source>
</evidence>
<dbReference type="OMA" id="RDFKAWE"/>
<evidence type="ECO:0000256" key="18">
    <source>
        <dbReference type="ARBA" id="ARBA00023187"/>
    </source>
</evidence>
<feature type="compositionally biased region" description="Basic and acidic residues" evidence="22">
    <location>
        <begin position="272"/>
        <end position="303"/>
    </location>
</feature>
<sequence length="408" mass="47777">MGTEILKSFSHLQNELEEARNSLKGVDENIKRLIGRAPNEMPPRPGQKRPLDDKVSRQPFNKFSNRDDQANKRRNFNNVSVFKRLSEKVPDEDVKAPTRGLISKVIAAPKEVPSRQAVLDKQNKDEKFKARNRRMFGALMGTLQRFQQEESKLKKREEKRTQIEKKIEEHEQQEKAEIKKERQELFMNRKKKQQEIKMIELKMLRMKEYAAWEASQKPRSNFITTKAKPHIHYLPRKVNDKTKELLEKSKKDVEEQIEKRKQAVCEELAHIEDRMKRNFEPRSNLEVKEPEKTSDWHDRHGSESEMDDDMDLKPKSPSPEPKDEAEDVELLQKPEDQSTATEDSEQLHQTTDLCANGVSEIEVQSQEVTVDNLENINIETDVCMDNVQEVQSDEVLAKEIQENDEENI</sequence>
<proteinExistence type="inferred from homology"/>